<reference evidence="2 3" key="1">
    <citation type="submission" date="2018-07" db="EMBL/GenBank/DDBJ databases">
        <title>Leeuwenhoekiella genomics.</title>
        <authorList>
            <person name="Tahon G."/>
            <person name="Willems A."/>
        </authorList>
    </citation>
    <scope>NUCLEOTIDE SEQUENCE [LARGE SCALE GENOMIC DNA]</scope>
    <source>
        <strain evidence="2 3">R-50232</strain>
    </source>
</reference>
<organism evidence="2 3">
    <name type="scientific">Leeuwenhoekiella aestuarii</name>
    <dbReference type="NCBI Taxonomy" id="2249426"/>
    <lineage>
        <taxon>Bacteria</taxon>
        <taxon>Pseudomonadati</taxon>
        <taxon>Bacteroidota</taxon>
        <taxon>Flavobacteriia</taxon>
        <taxon>Flavobacteriales</taxon>
        <taxon>Flavobacteriaceae</taxon>
        <taxon>Leeuwenhoekiella</taxon>
    </lineage>
</organism>
<gene>
    <name evidence="2" type="ORF">DSM04_101306</name>
</gene>
<dbReference type="AlphaFoldDB" id="A0A4Q0P047"/>
<dbReference type="Pfam" id="PF12867">
    <property type="entry name" value="DinB_2"/>
    <property type="match status" value="1"/>
</dbReference>
<evidence type="ECO:0000313" key="2">
    <source>
        <dbReference type="EMBL" id="RXG18118.1"/>
    </source>
</evidence>
<name>A0A4Q0P047_9FLAO</name>
<dbReference type="InterPro" id="IPR024775">
    <property type="entry name" value="DinB-like"/>
</dbReference>
<dbReference type="EMBL" id="QOVI01000001">
    <property type="protein sequence ID" value="RXG18118.1"/>
    <property type="molecule type" value="Genomic_DNA"/>
</dbReference>
<dbReference type="Gene3D" id="1.20.120.450">
    <property type="entry name" value="dinb family like domain"/>
    <property type="match status" value="1"/>
</dbReference>
<dbReference type="Proteomes" id="UP000289821">
    <property type="component" value="Unassembled WGS sequence"/>
</dbReference>
<keyword evidence="3" id="KW-1185">Reference proteome</keyword>
<protein>
    <submittedName>
        <fullName evidence="2">DinB family protein</fullName>
    </submittedName>
</protein>
<evidence type="ECO:0000313" key="3">
    <source>
        <dbReference type="Proteomes" id="UP000289821"/>
    </source>
</evidence>
<evidence type="ECO:0000259" key="1">
    <source>
        <dbReference type="Pfam" id="PF12867"/>
    </source>
</evidence>
<proteinExistence type="predicted"/>
<sequence length="164" mass="18645">MTKIKQMAFTFDYALKITYKTRVILKNYLETISLEDLNKIPQGYNNTIFWNIAHLVATQQILVYKFSNVPVLVSEEIINKYRKGTKPEADASQAEVDEIKELLFTTLDQTAKDYEAGVFKTYNTITTSMDSTLSNVEEAISYNNFHEGIHLGSVLALRHAIGLV</sequence>
<feature type="domain" description="DinB-like" evidence="1">
    <location>
        <begin position="20"/>
        <end position="152"/>
    </location>
</feature>
<accession>A0A4Q0P047</accession>
<comment type="caution">
    <text evidence="2">The sequence shown here is derived from an EMBL/GenBank/DDBJ whole genome shotgun (WGS) entry which is preliminary data.</text>
</comment>
<dbReference type="SUPFAM" id="SSF109854">
    <property type="entry name" value="DinB/YfiT-like putative metalloenzymes"/>
    <property type="match status" value="1"/>
</dbReference>
<dbReference type="InterPro" id="IPR034660">
    <property type="entry name" value="DinB/YfiT-like"/>
</dbReference>